<keyword evidence="2" id="KW-0472">Membrane</keyword>
<dbReference type="RefSeq" id="WP_127739026.1">
    <property type="nucleotide sequence ID" value="NZ_CAJCKN010000011.1"/>
</dbReference>
<feature type="transmembrane region" description="Helical" evidence="2">
    <location>
        <begin position="43"/>
        <end position="69"/>
    </location>
</feature>
<name>A0A437KA27_9BACI</name>
<feature type="compositionally biased region" description="Basic and acidic residues" evidence="1">
    <location>
        <begin position="11"/>
        <end position="31"/>
    </location>
</feature>
<dbReference type="Proteomes" id="UP000288024">
    <property type="component" value="Unassembled WGS sequence"/>
</dbReference>
<evidence type="ECO:0000256" key="1">
    <source>
        <dbReference type="SAM" id="MobiDB-lite"/>
    </source>
</evidence>
<keyword evidence="4" id="KW-1185">Reference proteome</keyword>
<evidence type="ECO:0000313" key="3">
    <source>
        <dbReference type="EMBL" id="RVT61569.1"/>
    </source>
</evidence>
<dbReference type="GeneID" id="87616707"/>
<feature type="region of interest" description="Disordered" evidence="1">
    <location>
        <begin position="1"/>
        <end position="32"/>
    </location>
</feature>
<reference evidence="3 4" key="1">
    <citation type="submission" date="2019-01" db="EMBL/GenBank/DDBJ databases">
        <title>Bacillus sp. M5HDSG1-1, whole genome shotgun sequence.</title>
        <authorList>
            <person name="Tuo L."/>
        </authorList>
    </citation>
    <scope>NUCLEOTIDE SEQUENCE [LARGE SCALE GENOMIC DNA]</scope>
    <source>
        <strain evidence="3 4">M5HDSG1-1</strain>
    </source>
</reference>
<protein>
    <submittedName>
        <fullName evidence="3">DNA-directed RNA polymerase subunit beta</fullName>
    </submittedName>
</protein>
<keyword evidence="2" id="KW-1133">Transmembrane helix</keyword>
<accession>A0A437KA27</accession>
<keyword evidence="3" id="KW-0240">DNA-directed RNA polymerase</keyword>
<proteinExistence type="predicted"/>
<dbReference type="InterPro" id="IPR024596">
    <property type="entry name" value="RNApol_su_b/EpuA"/>
</dbReference>
<evidence type="ECO:0000313" key="4">
    <source>
        <dbReference type="Proteomes" id="UP000288024"/>
    </source>
</evidence>
<dbReference type="GO" id="GO:0000428">
    <property type="term" value="C:DNA-directed RNA polymerase complex"/>
    <property type="evidence" value="ECO:0007669"/>
    <property type="project" value="UniProtKB-KW"/>
</dbReference>
<dbReference type="AlphaFoldDB" id="A0A437KA27"/>
<organism evidence="3 4">
    <name type="scientific">Niallia taxi</name>
    <dbReference type="NCBI Taxonomy" id="2499688"/>
    <lineage>
        <taxon>Bacteria</taxon>
        <taxon>Bacillati</taxon>
        <taxon>Bacillota</taxon>
        <taxon>Bacilli</taxon>
        <taxon>Bacillales</taxon>
        <taxon>Bacillaceae</taxon>
        <taxon>Niallia</taxon>
    </lineage>
</organism>
<gene>
    <name evidence="3" type="ORF">EM808_15085</name>
</gene>
<dbReference type="EMBL" id="RZTZ01000005">
    <property type="protein sequence ID" value="RVT61569.1"/>
    <property type="molecule type" value="Genomic_DNA"/>
</dbReference>
<feature type="compositionally biased region" description="Polar residues" evidence="1">
    <location>
        <begin position="1"/>
        <end position="10"/>
    </location>
</feature>
<dbReference type="Pfam" id="PF11772">
    <property type="entry name" value="EpuA"/>
    <property type="match status" value="1"/>
</dbReference>
<keyword evidence="3" id="KW-0804">Transcription</keyword>
<comment type="caution">
    <text evidence="3">The sequence shown here is derived from an EMBL/GenBank/DDBJ whole genome shotgun (WGS) entry which is preliminary data.</text>
</comment>
<sequence>MSANTSSQELIKTREQLREERQDNNHQEKPSSKRLGRVRMIPIWLRLIIVIVLICVSLTAGAVIGYSVIGNGKAGDTFKKDTWTHIIDLVDKE</sequence>
<evidence type="ECO:0000256" key="2">
    <source>
        <dbReference type="SAM" id="Phobius"/>
    </source>
</evidence>
<keyword evidence="2" id="KW-0812">Transmembrane</keyword>